<organism evidence="3 4">
    <name type="scientific">Marinibactrum halimedae</name>
    <dbReference type="NCBI Taxonomy" id="1444977"/>
    <lineage>
        <taxon>Bacteria</taxon>
        <taxon>Pseudomonadati</taxon>
        <taxon>Pseudomonadota</taxon>
        <taxon>Gammaproteobacteria</taxon>
        <taxon>Cellvibrionales</taxon>
        <taxon>Cellvibrionaceae</taxon>
        <taxon>Marinibactrum</taxon>
    </lineage>
</organism>
<dbReference type="CDD" id="cd11529">
    <property type="entry name" value="NTP-PPase_MazG_Cterm"/>
    <property type="match status" value="1"/>
</dbReference>
<dbReference type="GO" id="GO:0046052">
    <property type="term" value="P:UTP catabolic process"/>
    <property type="evidence" value="ECO:0007669"/>
    <property type="project" value="TreeGrafter"/>
</dbReference>
<dbReference type="FunFam" id="1.10.287.1080:FF:000001">
    <property type="entry name" value="Nucleoside triphosphate pyrophosphohydrolase"/>
    <property type="match status" value="1"/>
</dbReference>
<dbReference type="SUPFAM" id="SSF101386">
    <property type="entry name" value="all-alpha NTP pyrophosphatases"/>
    <property type="match status" value="2"/>
</dbReference>
<dbReference type="AlphaFoldDB" id="A0AA37WQH5"/>
<evidence type="ECO:0000256" key="1">
    <source>
        <dbReference type="SAM" id="Coils"/>
    </source>
</evidence>
<keyword evidence="1" id="KW-0175">Coiled coil</keyword>
<name>A0AA37WQH5_9GAMM</name>
<dbReference type="Gene3D" id="1.10.287.1080">
    <property type="entry name" value="MazG-like"/>
    <property type="match status" value="2"/>
</dbReference>
<feature type="domain" description="NTP pyrophosphohydrolase MazG-like" evidence="2">
    <location>
        <begin position="27"/>
        <end position="100"/>
    </location>
</feature>
<feature type="coiled-coil region" evidence="1">
    <location>
        <begin position="172"/>
        <end position="199"/>
    </location>
</feature>
<dbReference type="GO" id="GO:0046047">
    <property type="term" value="P:TTP catabolic process"/>
    <property type="evidence" value="ECO:0007669"/>
    <property type="project" value="TreeGrafter"/>
</dbReference>
<keyword evidence="4" id="KW-1185">Reference proteome</keyword>
<dbReference type="GO" id="GO:0047429">
    <property type="term" value="F:nucleoside triphosphate diphosphatase activity"/>
    <property type="evidence" value="ECO:0007669"/>
    <property type="project" value="InterPro"/>
</dbReference>
<dbReference type="Pfam" id="PF03819">
    <property type="entry name" value="MazG"/>
    <property type="match status" value="2"/>
</dbReference>
<dbReference type="PANTHER" id="PTHR30522:SF0">
    <property type="entry name" value="NUCLEOSIDE TRIPHOSPHATE PYROPHOSPHOHYDROLASE"/>
    <property type="match status" value="1"/>
</dbReference>
<gene>
    <name evidence="3" type="primary">mazG</name>
    <name evidence="3" type="ORF">GCM10007877_29810</name>
</gene>
<comment type="caution">
    <text evidence="3">The sequence shown here is derived from an EMBL/GenBank/DDBJ whole genome shotgun (WGS) entry which is preliminary data.</text>
</comment>
<dbReference type="Proteomes" id="UP001156870">
    <property type="component" value="Unassembled WGS sequence"/>
</dbReference>
<protein>
    <submittedName>
        <fullName evidence="3">Nucleoside triphosphate pyrophosphohydrolase</fullName>
    </submittedName>
</protein>
<dbReference type="InterPro" id="IPR004518">
    <property type="entry name" value="MazG-like_dom"/>
</dbReference>
<dbReference type="GO" id="GO:0046061">
    <property type="term" value="P:dATP catabolic process"/>
    <property type="evidence" value="ECO:0007669"/>
    <property type="project" value="TreeGrafter"/>
</dbReference>
<dbReference type="NCBIfam" id="NF007113">
    <property type="entry name" value="PRK09562.1"/>
    <property type="match status" value="1"/>
</dbReference>
<dbReference type="NCBIfam" id="TIGR00444">
    <property type="entry name" value="mazG"/>
    <property type="match status" value="1"/>
</dbReference>
<dbReference type="EMBL" id="BSPD01000073">
    <property type="protein sequence ID" value="GLS27262.1"/>
    <property type="molecule type" value="Genomic_DNA"/>
</dbReference>
<evidence type="ECO:0000313" key="4">
    <source>
        <dbReference type="Proteomes" id="UP001156870"/>
    </source>
</evidence>
<dbReference type="GO" id="GO:0046081">
    <property type="term" value="P:dUTP catabolic process"/>
    <property type="evidence" value="ECO:0007669"/>
    <property type="project" value="TreeGrafter"/>
</dbReference>
<reference evidence="3 4" key="1">
    <citation type="journal article" date="2014" name="Int. J. Syst. Evol. Microbiol.">
        <title>Complete genome sequence of Corynebacterium casei LMG S-19264T (=DSM 44701T), isolated from a smear-ripened cheese.</title>
        <authorList>
            <consortium name="US DOE Joint Genome Institute (JGI-PGF)"/>
            <person name="Walter F."/>
            <person name="Albersmeier A."/>
            <person name="Kalinowski J."/>
            <person name="Ruckert C."/>
        </authorList>
    </citation>
    <scope>NUCLEOTIDE SEQUENCE [LARGE SCALE GENOMIC DNA]</scope>
    <source>
        <strain evidence="3 4">NBRC 110095</strain>
    </source>
</reference>
<accession>A0AA37WQH5</accession>
<dbReference type="CDD" id="cd11528">
    <property type="entry name" value="NTP-PPase_MazG_Nterm"/>
    <property type="match status" value="1"/>
</dbReference>
<dbReference type="RefSeq" id="WP_284285412.1">
    <property type="nucleotide sequence ID" value="NZ_BSPD01000073.1"/>
</dbReference>
<dbReference type="PANTHER" id="PTHR30522">
    <property type="entry name" value="NUCLEOSIDE TRIPHOSPHATE PYROPHOSPHOHYDROLASE"/>
    <property type="match status" value="1"/>
</dbReference>
<dbReference type="InterPro" id="IPR048011">
    <property type="entry name" value="NTP-PPase_MazG-like_C"/>
</dbReference>
<evidence type="ECO:0000313" key="3">
    <source>
        <dbReference type="EMBL" id="GLS27262.1"/>
    </source>
</evidence>
<proteinExistence type="predicted"/>
<evidence type="ECO:0000259" key="2">
    <source>
        <dbReference type="Pfam" id="PF03819"/>
    </source>
</evidence>
<dbReference type="GO" id="GO:0006950">
    <property type="term" value="P:response to stress"/>
    <property type="evidence" value="ECO:0007669"/>
    <property type="project" value="UniProtKB-ARBA"/>
</dbReference>
<sequence length="292" mass="32994">MYTIEDLQTLMARLRDPDTGCPWDTKQTFSTIVPFTIEEAYEVADAIESEDFEHLPEELGDLLFQVIFYAQLGKEQGWFTFDKVVHSLVAKLVRRHPHVFPDGTLESVKSDQASQMSPEQDAEIKQRWEAIKAEERESKGAKGLLDDVPVSLPAITRAAKLQKRAASIGFDGEGVQAMIEKLEEEVAELKAAVKAQQDHHNEYCNSHIEVHDSIRDSIKEELGDTFFSLVNVARHLKVDSEAALRSANRKFENRIRYMEASAQEAGQSLNSLSLSQLDALWESAKQNECEKE</sequence>
<dbReference type="InterPro" id="IPR011551">
    <property type="entry name" value="NTP_PyrPHydrolase_MazG"/>
</dbReference>
<dbReference type="GO" id="GO:0006203">
    <property type="term" value="P:dGTP catabolic process"/>
    <property type="evidence" value="ECO:0007669"/>
    <property type="project" value="TreeGrafter"/>
</dbReference>
<dbReference type="InterPro" id="IPR048015">
    <property type="entry name" value="NTP-PPase_MazG-like_N"/>
</dbReference>
<feature type="domain" description="NTP pyrophosphohydrolase MazG-like" evidence="2">
    <location>
        <begin position="175"/>
        <end position="254"/>
    </location>
</feature>
<dbReference type="GO" id="GO:0046076">
    <property type="term" value="P:dTTP catabolic process"/>
    <property type="evidence" value="ECO:0007669"/>
    <property type="project" value="TreeGrafter"/>
</dbReference>